<protein>
    <submittedName>
        <fullName evidence="5">Predicted protein</fullName>
    </submittedName>
</protein>
<dbReference type="KEGG" id="phu:Phum_PHUM530530"/>
<organism>
    <name type="scientific">Pediculus humanus subsp. corporis</name>
    <name type="common">Body louse</name>
    <dbReference type="NCBI Taxonomy" id="121224"/>
    <lineage>
        <taxon>Eukaryota</taxon>
        <taxon>Metazoa</taxon>
        <taxon>Ecdysozoa</taxon>
        <taxon>Arthropoda</taxon>
        <taxon>Hexapoda</taxon>
        <taxon>Insecta</taxon>
        <taxon>Pterygota</taxon>
        <taxon>Neoptera</taxon>
        <taxon>Paraneoptera</taxon>
        <taxon>Psocodea</taxon>
        <taxon>Troctomorpha</taxon>
        <taxon>Phthiraptera</taxon>
        <taxon>Anoplura</taxon>
        <taxon>Pediculidae</taxon>
        <taxon>Pediculus</taxon>
    </lineage>
</organism>
<dbReference type="Proteomes" id="UP000009046">
    <property type="component" value="Unassembled WGS sequence"/>
</dbReference>
<dbReference type="InterPro" id="IPR005442">
    <property type="entry name" value="GST_omega"/>
</dbReference>
<evidence type="ECO:0000313" key="6">
    <source>
        <dbReference type="EnsemblMetazoa" id="PHUM530530-PA"/>
    </source>
</evidence>
<dbReference type="GO" id="GO:0004364">
    <property type="term" value="F:glutathione transferase activity"/>
    <property type="evidence" value="ECO:0007669"/>
    <property type="project" value="InterPro"/>
</dbReference>
<evidence type="ECO:0000259" key="3">
    <source>
        <dbReference type="PROSITE" id="PS50404"/>
    </source>
</evidence>
<dbReference type="SUPFAM" id="SSF47616">
    <property type="entry name" value="GST C-terminal domain-like"/>
    <property type="match status" value="1"/>
</dbReference>
<name>E0VZE2_PEDHC</name>
<evidence type="ECO:0000313" key="7">
    <source>
        <dbReference type="Proteomes" id="UP000009046"/>
    </source>
</evidence>
<dbReference type="EMBL" id="DS235851">
    <property type="protein sequence ID" value="EEB18748.1"/>
    <property type="molecule type" value="Genomic_DNA"/>
</dbReference>
<dbReference type="RefSeq" id="XP_002431486.1">
    <property type="nucleotide sequence ID" value="XM_002431441.1"/>
</dbReference>
<dbReference type="SUPFAM" id="SSF52833">
    <property type="entry name" value="Thioredoxin-like"/>
    <property type="match status" value="1"/>
</dbReference>
<dbReference type="FunFam" id="1.20.1050.10:FF:000009">
    <property type="entry name" value="Glutathione S-transferase omega-1"/>
    <property type="match status" value="1"/>
</dbReference>
<dbReference type="FunFam" id="3.40.30.10:FF:000123">
    <property type="entry name" value="Glutathione transferase o1"/>
    <property type="match status" value="1"/>
</dbReference>
<reference evidence="5" key="2">
    <citation type="submission" date="2007-04" db="EMBL/GenBank/DDBJ databases">
        <title>The genome of the human body louse.</title>
        <authorList>
            <consortium name="The Human Body Louse Genome Consortium"/>
            <person name="Kirkness E."/>
            <person name="Walenz B."/>
            <person name="Hass B."/>
            <person name="Bruggner R."/>
            <person name="Strausberg R."/>
        </authorList>
    </citation>
    <scope>NUCLEOTIDE SEQUENCE</scope>
    <source>
        <strain evidence="5">USDA</strain>
    </source>
</reference>
<dbReference type="OrthoDB" id="4951845at2759"/>
<comment type="similarity">
    <text evidence="1">Belongs to the GST superfamily. Omega family.</text>
</comment>
<evidence type="ECO:0000256" key="1">
    <source>
        <dbReference type="ARBA" id="ARBA00011067"/>
    </source>
</evidence>
<gene>
    <name evidence="6" type="primary">8235154</name>
    <name evidence="5" type="ORF">Phum_PHUM530530</name>
</gene>
<dbReference type="InterPro" id="IPR036282">
    <property type="entry name" value="Glutathione-S-Trfase_C_sf"/>
</dbReference>
<dbReference type="PRINTS" id="PR01625">
    <property type="entry name" value="GSTRNSFRASEO"/>
</dbReference>
<dbReference type="PROSITE" id="PS50404">
    <property type="entry name" value="GST_NTER"/>
    <property type="match status" value="1"/>
</dbReference>
<dbReference type="OMA" id="LDDTYPG"/>
<dbReference type="AlphaFoldDB" id="E0VZE2"/>
<dbReference type="VEuPathDB" id="VectorBase:PHUM530530"/>
<dbReference type="eggNOG" id="KOG0406">
    <property type="taxonomic scope" value="Eukaryota"/>
</dbReference>
<dbReference type="STRING" id="121224.E0VZE2"/>
<proteinExistence type="inferred from homology"/>
<dbReference type="InterPro" id="IPR050983">
    <property type="entry name" value="GST_Omega/HSP26"/>
</dbReference>
<dbReference type="PROSITE" id="PS51354">
    <property type="entry name" value="GLUTAREDOXIN_2"/>
    <property type="match status" value="1"/>
</dbReference>
<dbReference type="FunCoup" id="E0VZE2">
    <property type="interactions" value="596"/>
</dbReference>
<dbReference type="SFLD" id="SFLDG00358">
    <property type="entry name" value="Main_(cytGST)"/>
    <property type="match status" value="1"/>
</dbReference>
<dbReference type="EnsemblMetazoa" id="PHUM530530-RA">
    <property type="protein sequence ID" value="PHUM530530-PA"/>
    <property type="gene ID" value="PHUM530530"/>
</dbReference>
<dbReference type="PROSITE" id="PS50405">
    <property type="entry name" value="GST_CTER"/>
    <property type="match status" value="1"/>
</dbReference>
<dbReference type="GO" id="GO:0005737">
    <property type="term" value="C:cytoplasm"/>
    <property type="evidence" value="ECO:0007669"/>
    <property type="project" value="InterPro"/>
</dbReference>
<dbReference type="SFLD" id="SFLDS00019">
    <property type="entry name" value="Glutathione_Transferase_(cytos"/>
    <property type="match status" value="1"/>
</dbReference>
<keyword evidence="7" id="KW-1185">Reference proteome</keyword>
<dbReference type="InterPro" id="IPR036249">
    <property type="entry name" value="Thioredoxin-like_sf"/>
</dbReference>
<dbReference type="InParanoid" id="E0VZE2"/>
<dbReference type="GO" id="GO:0045174">
    <property type="term" value="F:glutathione dehydrogenase (ascorbate) activity"/>
    <property type="evidence" value="ECO:0007669"/>
    <property type="project" value="TreeGrafter"/>
</dbReference>
<evidence type="ECO:0000259" key="4">
    <source>
        <dbReference type="PROSITE" id="PS50405"/>
    </source>
</evidence>
<dbReference type="CTD" id="8235154"/>
<reference evidence="5" key="1">
    <citation type="submission" date="2007-04" db="EMBL/GenBank/DDBJ databases">
        <title>Annotation of Pediculus humanus corporis strain USDA.</title>
        <authorList>
            <person name="Kirkness E."/>
            <person name="Hannick L."/>
            <person name="Hass B."/>
            <person name="Bruggner R."/>
            <person name="Lawson D."/>
            <person name="Bidwell S."/>
            <person name="Joardar V."/>
            <person name="Caler E."/>
            <person name="Walenz B."/>
            <person name="Inman J."/>
            <person name="Schobel S."/>
            <person name="Galinsky K."/>
            <person name="Amedeo P."/>
            <person name="Strausberg R."/>
        </authorList>
    </citation>
    <scope>NUCLEOTIDE SEQUENCE</scope>
    <source>
        <strain evidence="5">USDA</strain>
    </source>
</reference>
<dbReference type="EMBL" id="AAZO01006439">
    <property type="status" value="NOT_ANNOTATED_CDS"/>
    <property type="molecule type" value="Genomic_DNA"/>
</dbReference>
<dbReference type="Gene3D" id="3.40.30.10">
    <property type="entry name" value="Glutaredoxin"/>
    <property type="match status" value="1"/>
</dbReference>
<dbReference type="HOGENOM" id="CLU_011226_9_2_1"/>
<dbReference type="PANTHER" id="PTHR43968:SF6">
    <property type="entry name" value="GLUTATHIONE S-TRANSFERASE OMEGA"/>
    <property type="match status" value="1"/>
</dbReference>
<dbReference type="InterPro" id="IPR040079">
    <property type="entry name" value="Glutathione_S-Trfase"/>
</dbReference>
<dbReference type="InterPro" id="IPR004045">
    <property type="entry name" value="Glutathione_S-Trfase_N"/>
</dbReference>
<evidence type="ECO:0000256" key="2">
    <source>
        <dbReference type="ARBA" id="ARBA00023002"/>
    </source>
</evidence>
<feature type="domain" description="GST N-terminal" evidence="3">
    <location>
        <begin position="11"/>
        <end position="90"/>
    </location>
</feature>
<dbReference type="PANTHER" id="PTHR43968">
    <property type="match status" value="1"/>
</dbReference>
<dbReference type="GeneID" id="8235154"/>
<sequence length="249" mass="29196">MGDSQPPLKDACLRLYSMRFCPYAQRVHLVLDSKNIKYEVVNINLSDKPDWFYDKSPEGKVPALEFPNGETLYESLIIADYLDEKYPERPLYPKDPLAKAKDKLLMEKFNRVIRGIYKMLLHEGFSPEIMDDVKAGLDLFEKEMCIRKTKFLGGEYRKTKKKILFGSKPGMLDFMIWPWCERADILKIVGGDLYKLPKDRFPKILEWRVNMIADEGVRVSYLDPEIHAKYFMSRQAGTPDYDLLHKMKH</sequence>
<keyword evidence="2" id="KW-0560">Oxidoreductase</keyword>
<dbReference type="InterPro" id="IPR010987">
    <property type="entry name" value="Glutathione-S-Trfase_C-like"/>
</dbReference>
<dbReference type="Pfam" id="PF13417">
    <property type="entry name" value="GST_N_3"/>
    <property type="match status" value="1"/>
</dbReference>
<reference evidence="6" key="3">
    <citation type="submission" date="2020-05" db="UniProtKB">
        <authorList>
            <consortium name="EnsemblMetazoa"/>
        </authorList>
    </citation>
    <scope>IDENTIFICATION</scope>
    <source>
        <strain evidence="6">USDA</strain>
    </source>
</reference>
<dbReference type="Gene3D" id="1.20.1050.10">
    <property type="match status" value="1"/>
</dbReference>
<feature type="domain" description="GST C-terminal" evidence="4">
    <location>
        <begin position="95"/>
        <end position="240"/>
    </location>
</feature>
<dbReference type="GO" id="GO:0006749">
    <property type="term" value="P:glutathione metabolic process"/>
    <property type="evidence" value="ECO:0007669"/>
    <property type="project" value="TreeGrafter"/>
</dbReference>
<accession>E0VZE2</accession>
<evidence type="ECO:0000313" key="5">
    <source>
        <dbReference type="EMBL" id="EEB18748.1"/>
    </source>
</evidence>